<accession>A0A378PQK8</accession>
<dbReference type="SUPFAM" id="SSF54909">
    <property type="entry name" value="Dimeric alpha+beta barrel"/>
    <property type="match status" value="1"/>
</dbReference>
<organism evidence="5 6">
    <name type="scientific">Moraxella bovis</name>
    <dbReference type="NCBI Taxonomy" id="476"/>
    <lineage>
        <taxon>Bacteria</taxon>
        <taxon>Pseudomonadati</taxon>
        <taxon>Pseudomonadota</taxon>
        <taxon>Gammaproteobacteria</taxon>
        <taxon>Moraxellales</taxon>
        <taxon>Moraxellaceae</taxon>
        <taxon>Moraxella</taxon>
    </lineage>
</organism>
<dbReference type="Gene3D" id="3.30.70.920">
    <property type="match status" value="1"/>
</dbReference>
<sequence>MTQNTDDADKTLLNLLQNDCTLPLKTLAEHTGTTPATVQRRIGQLCQDKIITKQVAIIDPVKVGQTLSVIVLVKMAQSSVSMQQRFERISQHHSEIVACYEISGDYDFALMVHSPSMQAYHAFTRAVPIAENNVAHFNSQFIMNFVKSSTKITL</sequence>
<dbReference type="PROSITE" id="PS50956">
    <property type="entry name" value="HTH_ASNC_2"/>
    <property type="match status" value="1"/>
</dbReference>
<evidence type="ECO:0000256" key="2">
    <source>
        <dbReference type="ARBA" id="ARBA00023125"/>
    </source>
</evidence>
<dbReference type="GO" id="GO:0043565">
    <property type="term" value="F:sequence-specific DNA binding"/>
    <property type="evidence" value="ECO:0007669"/>
    <property type="project" value="InterPro"/>
</dbReference>
<protein>
    <submittedName>
        <fullName evidence="5">Leucine-responsive regulatory protein</fullName>
    </submittedName>
</protein>
<proteinExistence type="predicted"/>
<dbReference type="GO" id="GO:0043200">
    <property type="term" value="P:response to amino acid"/>
    <property type="evidence" value="ECO:0007669"/>
    <property type="project" value="TreeGrafter"/>
</dbReference>
<dbReference type="InterPro" id="IPR036390">
    <property type="entry name" value="WH_DNA-bd_sf"/>
</dbReference>
<keyword evidence="3" id="KW-0804">Transcription</keyword>
<dbReference type="InterPro" id="IPR019887">
    <property type="entry name" value="Tscrpt_reg_AsnC/Lrp_C"/>
</dbReference>
<keyword evidence="1" id="KW-0805">Transcription regulation</keyword>
<evidence type="ECO:0000313" key="6">
    <source>
        <dbReference type="Proteomes" id="UP000254133"/>
    </source>
</evidence>
<dbReference type="GO" id="GO:0005829">
    <property type="term" value="C:cytosol"/>
    <property type="evidence" value="ECO:0007669"/>
    <property type="project" value="TreeGrafter"/>
</dbReference>
<evidence type="ECO:0000313" key="5">
    <source>
        <dbReference type="EMBL" id="STY90541.1"/>
    </source>
</evidence>
<keyword evidence="2" id="KW-0238">DNA-binding</keyword>
<dbReference type="Gene3D" id="1.10.10.10">
    <property type="entry name" value="Winged helix-like DNA-binding domain superfamily/Winged helix DNA-binding domain"/>
    <property type="match status" value="1"/>
</dbReference>
<name>A0A378PQK8_MORBO</name>
<evidence type="ECO:0000256" key="3">
    <source>
        <dbReference type="ARBA" id="ARBA00023163"/>
    </source>
</evidence>
<reference evidence="5 6" key="1">
    <citation type="submission" date="2018-06" db="EMBL/GenBank/DDBJ databases">
        <authorList>
            <consortium name="Pathogen Informatics"/>
            <person name="Doyle S."/>
        </authorList>
    </citation>
    <scope>NUCLEOTIDE SEQUENCE [LARGE SCALE GENOMIC DNA]</scope>
    <source>
        <strain evidence="5 6">NCTC9426</strain>
    </source>
</reference>
<dbReference type="InterPro" id="IPR019888">
    <property type="entry name" value="Tscrpt_reg_AsnC-like"/>
</dbReference>
<dbReference type="RefSeq" id="WP_115369358.1">
    <property type="nucleotide sequence ID" value="NZ_UGPZ01000002.1"/>
</dbReference>
<dbReference type="PANTHER" id="PTHR30154">
    <property type="entry name" value="LEUCINE-RESPONSIVE REGULATORY PROTEIN"/>
    <property type="match status" value="1"/>
</dbReference>
<dbReference type="InterPro" id="IPR011008">
    <property type="entry name" value="Dimeric_a/b-barrel"/>
</dbReference>
<dbReference type="Proteomes" id="UP000254133">
    <property type="component" value="Unassembled WGS sequence"/>
</dbReference>
<evidence type="ECO:0000259" key="4">
    <source>
        <dbReference type="PROSITE" id="PS50956"/>
    </source>
</evidence>
<gene>
    <name evidence="5" type="primary">lrp_1</name>
    <name evidence="5" type="ORF">NCTC9426_00557</name>
</gene>
<evidence type="ECO:0000256" key="1">
    <source>
        <dbReference type="ARBA" id="ARBA00023015"/>
    </source>
</evidence>
<dbReference type="InterPro" id="IPR000485">
    <property type="entry name" value="AsnC-type_HTH_dom"/>
</dbReference>
<dbReference type="Pfam" id="PF01037">
    <property type="entry name" value="AsnC_trans_reg"/>
    <property type="match status" value="1"/>
</dbReference>
<dbReference type="EMBL" id="UGPZ01000002">
    <property type="protein sequence ID" value="STY90541.1"/>
    <property type="molecule type" value="Genomic_DNA"/>
</dbReference>
<dbReference type="InterPro" id="IPR036388">
    <property type="entry name" value="WH-like_DNA-bd_sf"/>
</dbReference>
<dbReference type="PANTHER" id="PTHR30154:SF34">
    <property type="entry name" value="TRANSCRIPTIONAL REGULATOR AZLB"/>
    <property type="match status" value="1"/>
</dbReference>
<feature type="domain" description="HTH asnC-type" evidence="4">
    <location>
        <begin position="6"/>
        <end position="66"/>
    </location>
</feature>
<dbReference type="SUPFAM" id="SSF46785">
    <property type="entry name" value="Winged helix' DNA-binding domain"/>
    <property type="match status" value="1"/>
</dbReference>
<dbReference type="SMART" id="SM00344">
    <property type="entry name" value="HTH_ASNC"/>
    <property type="match status" value="1"/>
</dbReference>
<dbReference type="Pfam" id="PF13404">
    <property type="entry name" value="HTH_AsnC-type"/>
    <property type="match status" value="1"/>
</dbReference>
<dbReference type="AlphaFoldDB" id="A0A378PQK8"/>